<dbReference type="Proteomes" id="UP001189624">
    <property type="component" value="Chromosome 3"/>
</dbReference>
<dbReference type="InterPro" id="IPR043153">
    <property type="entry name" value="DENN_C"/>
</dbReference>
<proteinExistence type="predicted"/>
<feature type="region of interest" description="Disordered" evidence="1">
    <location>
        <begin position="667"/>
        <end position="701"/>
    </location>
</feature>
<accession>A0AA86S3H3</accession>
<dbReference type="EMBL" id="OY731400">
    <property type="protein sequence ID" value="CAJ1940491.1"/>
    <property type="molecule type" value="Genomic_DNA"/>
</dbReference>
<sequence>MEDDNPRGPTHQHHHHCQEKFNRVCARPNSLLFSLIFPCYFELVGQGFFVLRKLLLIWETWEKWDLTRFVVDPVQATLYKMTGMSKEEGSGSPSWGASFFTQTKEDVARAVAAAVNSPMSSKDDNSGSQLQRLQYQVARMLKSFAHPPDVENTNYNPEILTSLKRQWAANFQLQYMDHKILKEPSRLFESMVVVGLHPNCDVQALNRQYVDRKFEGSGKLRSALGYQSQSRVEPNIEPQVLFVYPPEKQLPLKCKDLLSFCFPGGLEVRAVERTPSMSELNEILFGQLELQARAEIDKLQLGQVHFALGGVDGNLDTSGHLFYKNLEDVSCLHEVAILKSVFCIPITFHVKTNIIVVVTFQNATDSMPYPSIPLASHTPVTTDLLPPGHSVVRILTNRVLHHLIPILLLSFLPHFCGVPELGNTLNKGICHLYSGYSFGPDPLDLHSNDCFDVYLLITSTSHFLGLIVFSLEPRHLNTTTMHALFGGVDLEKTGKDMIDLFGLEPFFFAVNLKSKTKCWEGVVEELVQKPSGLLSLISDKQPSSSSLRRHILTTQRCYCILSRLPAFELHFGVLNSIFTQERLERLTRSVGGLSLESDKDNFKEENPEGYSESILVSECPIEDRLGGNPKISLSSVAKSSSPENIIDDGQREHLMVDGELQTYNERINYDNVLPTNRVTDNTTGKEGSGPTNSENSDQYGDAFATNKQSEDKHLPNAILPLLRYCQYESSESSCSFQGSPCEDRNFRSDVDDNETEEASFSGQEDLNDLNDILEWAKENNHGPLQIISEYYRLSYPARGSSLTFHPLEHLHPLEYQRSAESVLCLAGSTVDLKTSSTGLELVDAHIALVVEEATALSVWAVACLCGTLRLENVLTFFAGVLLEKQIVVVCSNLGILSASVLSVIPLIQPYRWQSLLMPVLPNDMLEFLDAPVPYVVGIRNKTSEVQSKFTNVIVVDADKNQVKSPTIPQLPRQKELVSSLRPYHATLVGESYLGRRRPVYECTEVQIEAAKGFLSVLRSYLDSLSYNIRSHTITNVQSNDDKFSDMKDPSPRISGGCLIKLGCTWIDSRKTVSLLLKESFIDSFPYRDRHFMKTLFCLSYKRNRAAMQKIFAVSVVQVEDVAVELCLILNQNATAKMPGFALLAVTLMETFDVSLLWTFYSLNVARSNCKWEGSESEFMDFRKDVRDKACQRGSLVAEAVATERCSHNRS</sequence>
<keyword evidence="4" id="KW-1185">Reference proteome</keyword>
<organism evidence="3 4">
    <name type="scientific">Sphenostylis stenocarpa</name>
    <dbReference type="NCBI Taxonomy" id="92480"/>
    <lineage>
        <taxon>Eukaryota</taxon>
        <taxon>Viridiplantae</taxon>
        <taxon>Streptophyta</taxon>
        <taxon>Embryophyta</taxon>
        <taxon>Tracheophyta</taxon>
        <taxon>Spermatophyta</taxon>
        <taxon>Magnoliopsida</taxon>
        <taxon>eudicotyledons</taxon>
        <taxon>Gunneridae</taxon>
        <taxon>Pentapetalae</taxon>
        <taxon>rosids</taxon>
        <taxon>fabids</taxon>
        <taxon>Fabales</taxon>
        <taxon>Fabaceae</taxon>
        <taxon>Papilionoideae</taxon>
        <taxon>50 kb inversion clade</taxon>
        <taxon>NPAAA clade</taxon>
        <taxon>indigoferoid/millettioid clade</taxon>
        <taxon>Phaseoleae</taxon>
        <taxon>Sphenostylis</taxon>
    </lineage>
</organism>
<protein>
    <recommendedName>
        <fullName evidence="2">UDENN domain-containing protein</fullName>
    </recommendedName>
</protein>
<dbReference type="InterPro" id="IPR051942">
    <property type="entry name" value="DENN_domain_containing_2"/>
</dbReference>
<reference evidence="3" key="1">
    <citation type="submission" date="2023-10" db="EMBL/GenBank/DDBJ databases">
        <authorList>
            <person name="Domelevo Entfellner J.-B."/>
        </authorList>
    </citation>
    <scope>NUCLEOTIDE SEQUENCE</scope>
</reference>
<name>A0AA86S3H3_9FABA</name>
<feature type="domain" description="UDENN" evidence="2">
    <location>
        <begin position="675"/>
        <end position="1092"/>
    </location>
</feature>
<feature type="compositionally biased region" description="Polar residues" evidence="1">
    <location>
        <begin position="673"/>
        <end position="698"/>
    </location>
</feature>
<evidence type="ECO:0000313" key="3">
    <source>
        <dbReference type="EMBL" id="CAJ1940491.1"/>
    </source>
</evidence>
<feature type="compositionally biased region" description="Basic and acidic residues" evidence="1">
    <location>
        <begin position="741"/>
        <end position="750"/>
    </location>
</feature>
<dbReference type="SMART" id="SM00799">
    <property type="entry name" value="DENN"/>
    <property type="match status" value="1"/>
</dbReference>
<feature type="region of interest" description="Disordered" evidence="1">
    <location>
        <begin position="732"/>
        <end position="762"/>
    </location>
</feature>
<dbReference type="InterPro" id="IPR037516">
    <property type="entry name" value="Tripartite_DENN"/>
</dbReference>
<evidence type="ECO:0000256" key="1">
    <source>
        <dbReference type="SAM" id="MobiDB-lite"/>
    </source>
</evidence>
<dbReference type="PANTHER" id="PTHR15288">
    <property type="entry name" value="DENN DOMAIN-CONTAINING PROTEIN 2"/>
    <property type="match status" value="1"/>
</dbReference>
<dbReference type="AlphaFoldDB" id="A0AA86S3H3"/>
<evidence type="ECO:0000259" key="2">
    <source>
        <dbReference type="PROSITE" id="PS50211"/>
    </source>
</evidence>
<evidence type="ECO:0000313" key="4">
    <source>
        <dbReference type="Proteomes" id="UP001189624"/>
    </source>
</evidence>
<dbReference type="PANTHER" id="PTHR15288:SF22">
    <property type="entry name" value="DENN (AEX-3) DOMAIN PROTEIN"/>
    <property type="match status" value="1"/>
</dbReference>
<dbReference type="Gene3D" id="3.40.50.11500">
    <property type="match status" value="1"/>
</dbReference>
<dbReference type="PROSITE" id="PS50211">
    <property type="entry name" value="DENN"/>
    <property type="match status" value="1"/>
</dbReference>
<dbReference type="Pfam" id="PF02141">
    <property type="entry name" value="DENN"/>
    <property type="match status" value="1"/>
</dbReference>
<dbReference type="Gramene" id="rna-AYBTSS11_LOCUS9726">
    <property type="protein sequence ID" value="CAJ1940491.1"/>
    <property type="gene ID" value="gene-AYBTSS11_LOCUS9726"/>
</dbReference>
<dbReference type="InterPro" id="IPR001194">
    <property type="entry name" value="cDENN_dom"/>
</dbReference>
<gene>
    <name evidence="3" type="ORF">AYBTSS11_LOCUS9726</name>
</gene>